<keyword evidence="3" id="KW-1185">Reference proteome</keyword>
<feature type="region of interest" description="Disordered" evidence="1">
    <location>
        <begin position="1"/>
        <end position="24"/>
    </location>
</feature>
<proteinExistence type="predicted"/>
<name>A0A2S3W5P1_9PROT</name>
<dbReference type="AlphaFoldDB" id="A0A2S3W5P1"/>
<evidence type="ECO:0000313" key="3">
    <source>
        <dbReference type="Proteomes" id="UP000237344"/>
    </source>
</evidence>
<dbReference type="Proteomes" id="UP000237344">
    <property type="component" value="Unassembled WGS sequence"/>
</dbReference>
<reference evidence="2 3" key="1">
    <citation type="submission" date="2018-01" db="EMBL/GenBank/DDBJ databases">
        <title>Draft Genome Sequence of Komagataeibacter maltaceti LMG 1529, a Vinegar Producing Acetic Acid Bacterium Isolated from Malt Vinegar Brewery Acetifiers.</title>
        <authorList>
            <person name="Zhang Q."/>
            <person name="Hollensteiner J."/>
            <person name="Poehlein A."/>
            <person name="Daniel R."/>
        </authorList>
    </citation>
    <scope>NUCLEOTIDE SEQUENCE [LARGE SCALE GENOMIC DNA]</scope>
    <source>
        <strain evidence="2 3">LMG 1529</strain>
    </source>
</reference>
<gene>
    <name evidence="2" type="ORF">KMAL_00210</name>
</gene>
<organism evidence="2 3">
    <name type="scientific">Novacetimonas maltaceti</name>
    <dbReference type="NCBI Taxonomy" id="1203393"/>
    <lineage>
        <taxon>Bacteria</taxon>
        <taxon>Pseudomonadati</taxon>
        <taxon>Pseudomonadota</taxon>
        <taxon>Alphaproteobacteria</taxon>
        <taxon>Acetobacterales</taxon>
        <taxon>Acetobacteraceae</taxon>
        <taxon>Novacetimonas</taxon>
    </lineage>
</organism>
<comment type="caution">
    <text evidence="2">The sequence shown here is derived from an EMBL/GenBank/DDBJ whole genome shotgun (WGS) entry which is preliminary data.</text>
</comment>
<protein>
    <submittedName>
        <fullName evidence="2">Uncharacterized protein</fullName>
    </submittedName>
</protein>
<dbReference type="EMBL" id="POTC01000001">
    <property type="protein sequence ID" value="POF64128.1"/>
    <property type="molecule type" value="Genomic_DNA"/>
</dbReference>
<sequence>MSGKVNMPNDTASGREGIRKTPPGLTLMAFPKPVSLPVGLPQWERATPRSWILKISGLSGWMIPIDLCP</sequence>
<evidence type="ECO:0000313" key="2">
    <source>
        <dbReference type="EMBL" id="POF64128.1"/>
    </source>
</evidence>
<accession>A0A2S3W5P1</accession>
<evidence type="ECO:0000256" key="1">
    <source>
        <dbReference type="SAM" id="MobiDB-lite"/>
    </source>
</evidence>